<name>A0A9X4L2J2_9STAP</name>
<gene>
    <name evidence="1" type="ORF">M4L89_01135</name>
</gene>
<proteinExistence type="predicted"/>
<protein>
    <submittedName>
        <fullName evidence="1">Uncharacterized protein</fullName>
    </submittedName>
</protein>
<evidence type="ECO:0000313" key="1">
    <source>
        <dbReference type="EMBL" id="MDG0844846.1"/>
    </source>
</evidence>
<evidence type="ECO:0000313" key="2">
    <source>
        <dbReference type="Proteomes" id="UP001152422"/>
    </source>
</evidence>
<dbReference type="RefSeq" id="WP_002512361.1">
    <property type="nucleotide sequence ID" value="NZ_JAMBPY010000001.1"/>
</dbReference>
<sequence>MNLKPKTYKTFGKSVEFLRDGKNVEYTTGNTTLDGSTFTEVTEVPIGTAIFRNEETGLFELVTGSTPATMKGAVLTANDVTVEPNENEIVSAVRNASVIEARCKGVTDNFKQATQGYIRFDI</sequence>
<organism evidence="1 2">
    <name type="scientific">Staphylococcus equorum</name>
    <dbReference type="NCBI Taxonomy" id="246432"/>
    <lineage>
        <taxon>Bacteria</taxon>
        <taxon>Bacillati</taxon>
        <taxon>Bacillota</taxon>
        <taxon>Bacilli</taxon>
        <taxon>Bacillales</taxon>
        <taxon>Staphylococcaceae</taxon>
        <taxon>Staphylococcus</taxon>
    </lineage>
</organism>
<dbReference type="AlphaFoldDB" id="A0A9X4L2J2"/>
<comment type="caution">
    <text evidence="1">The sequence shown here is derived from an EMBL/GenBank/DDBJ whole genome shotgun (WGS) entry which is preliminary data.</text>
</comment>
<reference evidence="1" key="1">
    <citation type="submission" date="2022-05" db="EMBL/GenBank/DDBJ databases">
        <title>Comparative genomics of Staphylococcus equorum isolates.</title>
        <authorList>
            <person name="Luelf R.H."/>
        </authorList>
    </citation>
    <scope>NUCLEOTIDE SEQUENCE</scope>
    <source>
        <strain evidence="1">TMW 2.2497</strain>
    </source>
</reference>
<accession>A0A9X4L2J2</accession>
<dbReference type="Proteomes" id="UP001152422">
    <property type="component" value="Unassembled WGS sequence"/>
</dbReference>
<dbReference type="EMBL" id="JAMBQA010000001">
    <property type="protein sequence ID" value="MDG0844846.1"/>
    <property type="molecule type" value="Genomic_DNA"/>
</dbReference>
<keyword evidence="2" id="KW-1185">Reference proteome</keyword>